<evidence type="ECO:0000256" key="1">
    <source>
        <dbReference type="SAM" id="MobiDB-lite"/>
    </source>
</evidence>
<sequence length="416" mass="46011">MARVSSDYPSEHYILARPAKNDTVPRLHSMGGNSIVDFTYPDILQTLQTPEREYATLDRDAGAVYGSQEDTEVLGRRAAESEANERGPHDSSSLAGSSMLGGRGQLKEAEMKLLRDIELVKDGAAVFSFSVKDTTSLASPEGTTISSSPRSCMATTLSTSATSTTTKRARKRNRGSTSGARFGFRRAGRRHFASFKDTLAHDPTLLKTRPHSFPMSPVLILRVEDDDELAFKVTCQWWAMNPCQDCMDTSLSATLHPHALTADSRSAAFYLDLADPRGYAFWSHRRRSADWFREIHDDYGVSFPFKLLVLVLTAISFAARKNSVRCRCLVPALILQPSGTRLAMHALLMEAGRSVASISKLGSCRFPGLGLGIGLPERRRALSWEDVVQGIYYRSRGRWPEDLCLAPRWHSGYAIG</sequence>
<accession>A0ABQ0LV80</accession>
<feature type="region of interest" description="Disordered" evidence="1">
    <location>
        <begin position="75"/>
        <end position="102"/>
    </location>
</feature>
<gene>
    <name evidence="2" type="ORF">MCHLO_11702</name>
</gene>
<dbReference type="EMBL" id="DF848787">
    <property type="protein sequence ID" value="GAT54882.1"/>
    <property type="molecule type" value="Genomic_DNA"/>
</dbReference>
<feature type="compositionally biased region" description="Basic and acidic residues" evidence="1">
    <location>
        <begin position="75"/>
        <end position="89"/>
    </location>
</feature>
<protein>
    <submittedName>
        <fullName evidence="2">Uncharacterized protein</fullName>
    </submittedName>
</protein>
<keyword evidence="3" id="KW-1185">Reference proteome</keyword>
<reference evidence="2" key="1">
    <citation type="submission" date="2014-09" db="EMBL/GenBank/DDBJ databases">
        <title>Genome sequence of the luminous mushroom Mycena chlorophos for searching fungal bioluminescence genes.</title>
        <authorList>
            <person name="Tanaka Y."/>
            <person name="Kasuga D."/>
            <person name="Oba Y."/>
            <person name="Hase S."/>
            <person name="Sato K."/>
            <person name="Oba Y."/>
            <person name="Sakakibara Y."/>
        </authorList>
    </citation>
    <scope>NUCLEOTIDE SEQUENCE</scope>
</reference>
<proteinExistence type="predicted"/>
<feature type="compositionally biased region" description="Low complexity" evidence="1">
    <location>
        <begin position="154"/>
        <end position="166"/>
    </location>
</feature>
<feature type="compositionally biased region" description="Polar residues" evidence="1">
    <location>
        <begin position="138"/>
        <end position="150"/>
    </location>
</feature>
<feature type="region of interest" description="Disordered" evidence="1">
    <location>
        <begin position="138"/>
        <end position="180"/>
    </location>
</feature>
<name>A0ABQ0LV80_MYCCL</name>
<evidence type="ECO:0000313" key="3">
    <source>
        <dbReference type="Proteomes" id="UP000815677"/>
    </source>
</evidence>
<evidence type="ECO:0000313" key="2">
    <source>
        <dbReference type="EMBL" id="GAT54882.1"/>
    </source>
</evidence>
<dbReference type="Proteomes" id="UP000815677">
    <property type="component" value="Unassembled WGS sequence"/>
</dbReference>
<organism evidence="2 3">
    <name type="scientific">Mycena chlorophos</name>
    <name type="common">Agaric fungus</name>
    <name type="synonym">Agaricus chlorophos</name>
    <dbReference type="NCBI Taxonomy" id="658473"/>
    <lineage>
        <taxon>Eukaryota</taxon>
        <taxon>Fungi</taxon>
        <taxon>Dikarya</taxon>
        <taxon>Basidiomycota</taxon>
        <taxon>Agaricomycotina</taxon>
        <taxon>Agaricomycetes</taxon>
        <taxon>Agaricomycetidae</taxon>
        <taxon>Agaricales</taxon>
        <taxon>Marasmiineae</taxon>
        <taxon>Mycenaceae</taxon>
        <taxon>Mycena</taxon>
    </lineage>
</organism>